<evidence type="ECO:0000256" key="1">
    <source>
        <dbReference type="SAM" id="SignalP"/>
    </source>
</evidence>
<dbReference type="InterPro" id="IPR032710">
    <property type="entry name" value="NTF2-like_dom_sf"/>
</dbReference>
<accession>A0A5J5IEX3</accession>
<organism evidence="2 3">
    <name type="scientific">Ginsengibacter hankyongi</name>
    <dbReference type="NCBI Taxonomy" id="2607284"/>
    <lineage>
        <taxon>Bacteria</taxon>
        <taxon>Pseudomonadati</taxon>
        <taxon>Bacteroidota</taxon>
        <taxon>Chitinophagia</taxon>
        <taxon>Chitinophagales</taxon>
        <taxon>Chitinophagaceae</taxon>
        <taxon>Ginsengibacter</taxon>
    </lineage>
</organism>
<gene>
    <name evidence="2" type="ORF">FW778_12425</name>
</gene>
<keyword evidence="1" id="KW-0732">Signal</keyword>
<dbReference type="InterPro" id="IPR009959">
    <property type="entry name" value="Cyclase_SnoaL-like"/>
</dbReference>
<feature type="signal peptide" evidence="1">
    <location>
        <begin position="1"/>
        <end position="19"/>
    </location>
</feature>
<sequence length="178" mass="19376">MKKIYFSSLAILFFLVACKDNSTTATGNDNSQNEKNIENNLKVYKAIETGNMASVDSLFATDVLDHDGPHGTDVKGKDSVLHMLADLHNHIKDFKLDVISSAANGDYIFSLVHVTGTLADSAMGKAGEAIDQKGVDVIKLKDNKMAEHWGFTDDAEVAKEMMSMQGKMNAGESSKMKK</sequence>
<evidence type="ECO:0000313" key="3">
    <source>
        <dbReference type="Proteomes" id="UP000326903"/>
    </source>
</evidence>
<keyword evidence="3" id="KW-1185">Reference proteome</keyword>
<feature type="chain" id="PRO_5023850744" evidence="1">
    <location>
        <begin position="20"/>
        <end position="178"/>
    </location>
</feature>
<evidence type="ECO:0000313" key="2">
    <source>
        <dbReference type="EMBL" id="KAA9038372.1"/>
    </source>
</evidence>
<dbReference type="Pfam" id="PF07366">
    <property type="entry name" value="SnoaL"/>
    <property type="match status" value="1"/>
</dbReference>
<comment type="caution">
    <text evidence="2">The sequence shown here is derived from an EMBL/GenBank/DDBJ whole genome shotgun (WGS) entry which is preliminary data.</text>
</comment>
<dbReference type="AlphaFoldDB" id="A0A5J5IEX3"/>
<proteinExistence type="predicted"/>
<dbReference type="RefSeq" id="WP_150415047.1">
    <property type="nucleotide sequence ID" value="NZ_VYQF01000003.1"/>
</dbReference>
<dbReference type="Proteomes" id="UP000326903">
    <property type="component" value="Unassembled WGS sequence"/>
</dbReference>
<dbReference type="GO" id="GO:0030638">
    <property type="term" value="P:polyketide metabolic process"/>
    <property type="evidence" value="ECO:0007669"/>
    <property type="project" value="InterPro"/>
</dbReference>
<dbReference type="SUPFAM" id="SSF54427">
    <property type="entry name" value="NTF2-like"/>
    <property type="match status" value="1"/>
</dbReference>
<protein>
    <submittedName>
        <fullName evidence="2">Nuclear transport factor 2 family protein</fullName>
    </submittedName>
</protein>
<dbReference type="PROSITE" id="PS51257">
    <property type="entry name" value="PROKAR_LIPOPROTEIN"/>
    <property type="match status" value="1"/>
</dbReference>
<dbReference type="Gene3D" id="3.10.450.50">
    <property type="match status" value="1"/>
</dbReference>
<dbReference type="EMBL" id="VYQF01000003">
    <property type="protein sequence ID" value="KAA9038372.1"/>
    <property type="molecule type" value="Genomic_DNA"/>
</dbReference>
<reference evidence="2 3" key="1">
    <citation type="submission" date="2019-09" db="EMBL/GenBank/DDBJ databases">
        <title>Draft genome sequence of Ginsengibacter sp. BR5-29.</title>
        <authorList>
            <person name="Im W.-T."/>
        </authorList>
    </citation>
    <scope>NUCLEOTIDE SEQUENCE [LARGE SCALE GENOMIC DNA]</scope>
    <source>
        <strain evidence="2 3">BR5-29</strain>
    </source>
</reference>
<name>A0A5J5IEX3_9BACT</name>